<keyword evidence="2" id="KW-1185">Reference proteome</keyword>
<dbReference type="InterPro" id="IPR014729">
    <property type="entry name" value="Rossmann-like_a/b/a_fold"/>
</dbReference>
<gene>
    <name evidence="1" type="ORF">NBG4_830001</name>
</gene>
<accession>A0A2U3QKQ3</accession>
<dbReference type="EMBL" id="OUUY01000134">
    <property type="protein sequence ID" value="SPQ01984.1"/>
    <property type="molecule type" value="Genomic_DNA"/>
</dbReference>
<organism evidence="1 2">
    <name type="scientific">Candidatus Sulfobium mesophilum</name>
    <dbReference type="NCBI Taxonomy" id="2016548"/>
    <lineage>
        <taxon>Bacteria</taxon>
        <taxon>Pseudomonadati</taxon>
        <taxon>Nitrospirota</taxon>
        <taxon>Nitrospiria</taxon>
        <taxon>Nitrospirales</taxon>
        <taxon>Nitrospiraceae</taxon>
        <taxon>Candidatus Sulfobium</taxon>
    </lineage>
</organism>
<dbReference type="Gene3D" id="3.40.50.620">
    <property type="entry name" value="HUPs"/>
    <property type="match status" value="1"/>
</dbReference>
<sequence>METCLGVLLAESLNAKVTAVYATGSFTGQELRKICGADELKWSGAGRAGKEAMAISEEREAGLAKKALESTEKMCADRRVPCEAVHISSRSPLHSALEVAEEKQCDVIVTSIQPHWLTKPLYAIKEGNGQSKIPVLFHYAA</sequence>
<name>A0A2U3QKQ3_9BACT</name>
<evidence type="ECO:0000313" key="2">
    <source>
        <dbReference type="Proteomes" id="UP000245125"/>
    </source>
</evidence>
<reference evidence="2" key="1">
    <citation type="submission" date="2018-03" db="EMBL/GenBank/DDBJ databases">
        <authorList>
            <person name="Zecchin S."/>
        </authorList>
    </citation>
    <scope>NUCLEOTIDE SEQUENCE [LARGE SCALE GENOMIC DNA]</scope>
</reference>
<protein>
    <recommendedName>
        <fullName evidence="3">UspA domain-containing protein</fullName>
    </recommendedName>
</protein>
<dbReference type="AlphaFoldDB" id="A0A2U3QKQ3"/>
<evidence type="ECO:0008006" key="3">
    <source>
        <dbReference type="Google" id="ProtNLM"/>
    </source>
</evidence>
<evidence type="ECO:0000313" key="1">
    <source>
        <dbReference type="EMBL" id="SPQ01984.1"/>
    </source>
</evidence>
<proteinExistence type="predicted"/>
<dbReference type="Proteomes" id="UP000245125">
    <property type="component" value="Unassembled WGS sequence"/>
</dbReference>